<evidence type="ECO:0000256" key="5">
    <source>
        <dbReference type="PIRNR" id="PIRNR006439"/>
    </source>
</evidence>
<dbReference type="PROSITE" id="PS51379">
    <property type="entry name" value="4FE4S_FER_2"/>
    <property type="match status" value="2"/>
</dbReference>
<dbReference type="PROSITE" id="PS00198">
    <property type="entry name" value="4FE4S_FER_1"/>
    <property type="match status" value="1"/>
</dbReference>
<dbReference type="Pfam" id="PF02775">
    <property type="entry name" value="TPP_enzyme_C"/>
    <property type="match status" value="1"/>
</dbReference>
<organism evidence="7 8">
    <name type="scientific">Desulfuromonas versatilis</name>
    <dbReference type="NCBI Taxonomy" id="2802975"/>
    <lineage>
        <taxon>Bacteria</taxon>
        <taxon>Pseudomonadati</taxon>
        <taxon>Thermodesulfobacteriota</taxon>
        <taxon>Desulfuromonadia</taxon>
        <taxon>Desulfuromonadales</taxon>
        <taxon>Desulfuromonadaceae</taxon>
        <taxon>Desulfuromonas</taxon>
    </lineage>
</organism>
<reference evidence="7 8" key="1">
    <citation type="journal article" date="2016" name="C (Basel)">
        <title>Selective Growth of and Electricity Production by Marine Exoelectrogenic Bacteria in Self-Aggregated Hydrogel of Microbially Reduced Graphene Oxide.</title>
        <authorList>
            <person name="Yoshida N."/>
            <person name="Goto Y."/>
            <person name="Miyata Y."/>
        </authorList>
    </citation>
    <scope>NUCLEOTIDE SEQUENCE [LARGE SCALE GENOMIC DNA]</scope>
    <source>
        <strain evidence="7 8">NIT-T3</strain>
    </source>
</reference>
<dbReference type="InterPro" id="IPR002880">
    <property type="entry name" value="Pyrv_Fd/Flavodoxin_OxRdtase_N"/>
</dbReference>
<dbReference type="Pfam" id="PF01855">
    <property type="entry name" value="POR_N"/>
    <property type="match status" value="1"/>
</dbReference>
<evidence type="ECO:0000313" key="7">
    <source>
        <dbReference type="EMBL" id="BCR04956.1"/>
    </source>
</evidence>
<evidence type="ECO:0000256" key="4">
    <source>
        <dbReference type="ARBA" id="ARBA00023014"/>
    </source>
</evidence>
<proteinExistence type="predicted"/>
<dbReference type="SUPFAM" id="SSF52518">
    <property type="entry name" value="Thiamin diphosphate-binding fold (THDP-binding)"/>
    <property type="match status" value="2"/>
</dbReference>
<dbReference type="RefSeq" id="WP_221252393.1">
    <property type="nucleotide sequence ID" value="NZ_AP024355.1"/>
</dbReference>
<keyword evidence="1 5" id="KW-0479">Metal-binding</keyword>
<protein>
    <recommendedName>
        <fullName evidence="5">Indolepyruvate oxidoreductase subunit IorA</fullName>
        <shortName evidence="5">IOR</shortName>
        <ecNumber evidence="5">1.2.7.8</ecNumber>
    </recommendedName>
    <alternativeName>
        <fullName evidence="5">Indolepyruvate ferredoxin oxidoreductase subunit alpha</fullName>
    </alternativeName>
</protein>
<dbReference type="PANTHER" id="PTHR43710:SF7">
    <property type="entry name" value="INDOLEPYRUVATE OXIDOREDUCTASE SUBUNIT IORA"/>
    <property type="match status" value="1"/>
</dbReference>
<dbReference type="EMBL" id="AP024355">
    <property type="protein sequence ID" value="BCR04956.1"/>
    <property type="molecule type" value="Genomic_DNA"/>
</dbReference>
<keyword evidence="4 5" id="KW-0411">Iron-sulfur</keyword>
<evidence type="ECO:0000256" key="2">
    <source>
        <dbReference type="ARBA" id="ARBA00023002"/>
    </source>
</evidence>
<gene>
    <name evidence="7" type="primary">iorA-2</name>
    <name evidence="7" type="ORF">DESUT3_20250</name>
</gene>
<evidence type="ECO:0000256" key="1">
    <source>
        <dbReference type="ARBA" id="ARBA00022723"/>
    </source>
</evidence>
<dbReference type="InterPro" id="IPR045025">
    <property type="entry name" value="HACL1-like"/>
</dbReference>
<dbReference type="PIRSF" id="PIRSF006439">
    <property type="entry name" value="Indolepyruvate_ferr_oxidored"/>
    <property type="match status" value="1"/>
</dbReference>
<dbReference type="InterPro" id="IPR029061">
    <property type="entry name" value="THDP-binding"/>
</dbReference>
<keyword evidence="3 5" id="KW-0408">Iron</keyword>
<reference evidence="7 8" key="2">
    <citation type="journal article" date="2021" name="Int. J. Syst. Evol. Microbiol.">
        <title>Isolation and Polyphasic Characterization of Desulfuromonas versatilis sp. Nov., an Electrogenic Bacteria Capable of Versatile Metabolism Isolated from a Graphene Oxide-Reducing Enrichment Culture.</title>
        <authorList>
            <person name="Xie L."/>
            <person name="Yoshida N."/>
            <person name="Ishii S."/>
            <person name="Meng L."/>
        </authorList>
    </citation>
    <scope>NUCLEOTIDE SEQUENCE [LARGE SCALE GENOMIC DNA]</scope>
    <source>
        <strain evidence="7 8">NIT-T3</strain>
    </source>
</reference>
<comment type="catalytic activity">
    <reaction evidence="5">
        <text>indole-3-pyruvate + 2 oxidized [2Fe-2S]-[ferredoxin] + CoA = (indol-3-yl)acetyl-CoA + 2 reduced [2Fe-2S]-[ferredoxin] + CO2 + H(+)</text>
        <dbReference type="Rhea" id="RHEA:12645"/>
        <dbReference type="Rhea" id="RHEA-COMP:10000"/>
        <dbReference type="Rhea" id="RHEA-COMP:10001"/>
        <dbReference type="ChEBI" id="CHEBI:15378"/>
        <dbReference type="ChEBI" id="CHEBI:16526"/>
        <dbReference type="ChEBI" id="CHEBI:17640"/>
        <dbReference type="ChEBI" id="CHEBI:33737"/>
        <dbReference type="ChEBI" id="CHEBI:33738"/>
        <dbReference type="ChEBI" id="CHEBI:57271"/>
        <dbReference type="ChEBI" id="CHEBI:57287"/>
        <dbReference type="EC" id="1.2.7.8"/>
    </reaction>
</comment>
<dbReference type="InterPro" id="IPR017896">
    <property type="entry name" value="4Fe4S_Fe-S-bd"/>
</dbReference>
<dbReference type="PANTHER" id="PTHR43710">
    <property type="entry name" value="2-HYDROXYACYL-COA LYASE"/>
    <property type="match status" value="1"/>
</dbReference>
<comment type="function">
    <text evidence="5">Catalyzes the ferredoxin-dependent oxidative decarboxylation of arylpyruvates.</text>
</comment>
<dbReference type="Pfam" id="PF13237">
    <property type="entry name" value="Fer4_10"/>
    <property type="match status" value="1"/>
</dbReference>
<comment type="cofactor">
    <cofactor evidence="5">
        <name>[4Fe-4S] cluster</name>
        <dbReference type="ChEBI" id="CHEBI:49883"/>
    </cofactor>
    <text evidence="5">Binds 2 [4Fe-4S] clusters. In this family the first cluster has a non-standard and varying [4Fe-4S] binding motif CX(2)CX(2)CX(4-5)CP.</text>
</comment>
<keyword evidence="8" id="KW-1185">Reference proteome</keyword>
<dbReference type="Gene3D" id="3.40.50.970">
    <property type="match status" value="2"/>
</dbReference>
<evidence type="ECO:0000259" key="6">
    <source>
        <dbReference type="PROSITE" id="PS51379"/>
    </source>
</evidence>
<dbReference type="EC" id="1.2.7.8" evidence="5"/>
<dbReference type="InterPro" id="IPR011766">
    <property type="entry name" value="TPP_enzyme_TPP-bd"/>
</dbReference>
<dbReference type="Gene3D" id="3.30.70.20">
    <property type="match status" value="1"/>
</dbReference>
<dbReference type="InterPro" id="IPR017900">
    <property type="entry name" value="4Fe4S_Fe_S_CS"/>
</dbReference>
<keyword evidence="5" id="KW-0004">4Fe-4S</keyword>
<dbReference type="InterPro" id="IPR017721">
    <property type="entry name" value="IorA"/>
</dbReference>
<keyword evidence="2 5" id="KW-0560">Oxidoreductase</keyword>
<dbReference type="CDD" id="cd02008">
    <property type="entry name" value="TPP_IOR_alpha"/>
    <property type="match status" value="1"/>
</dbReference>
<accession>A0ABN6DYB9</accession>
<evidence type="ECO:0000313" key="8">
    <source>
        <dbReference type="Proteomes" id="UP001319827"/>
    </source>
</evidence>
<name>A0ABN6DYB9_9BACT</name>
<dbReference type="Proteomes" id="UP001319827">
    <property type="component" value="Chromosome"/>
</dbReference>
<sequence length="609" mass="65704">MKKPTEVQLLMGNEAIGRGLIEAGCQIATAYPGTPSTEILQAVIDRRSEAVEALHVEWSVNEKIAFEVALAASYTGKRAATVMKQVGLNVAADPFMRTAYLGVKGGMVTIVADDPGPHSSQNEQDTRLFCLQARVPVLDPASPAEAKELIPAAFDLSEKYEVTVVLRPTTRICHSRQNVELAEPLVLERRADFQKDPTRWAATPAFLPALHKKLNAKLEQIAAEPALQPRFTAGDGSRPRTALVASGIVYGHLVDLLEELGLAGSVDLFQVIMPYPLNPEFSERLRVDYDRLLVLEETYPVIELQLAHPGARGKQNSAVPREGELTPDVLHQALAAFLELPQPGEPPAERRGQRPSLCPGCPHRAAFFSIKQCFPKGIFPSDIGCYTLGMNLGAVNTVHCMGACISQGAGFYQAYAQNGEVPTIVVTIGDSTFFHAGIPALINAVIQQARIIVVILDNATTAMTGGQPVPHLGIAAGGGQTRAVAIEPLVRACGVDFLEVCDPYDQPRFSELLRRADDFTRSAEGGVAVLISRHGCLMDRQVAKGQERFLVKVNAACIGCRRCVDQFECPALLMDEQAGKALVNQDRCVGCGTCIASCPVDAITKEKRS</sequence>
<keyword evidence="5" id="KW-0813">Transport</keyword>
<evidence type="ECO:0000256" key="3">
    <source>
        <dbReference type="ARBA" id="ARBA00023004"/>
    </source>
</evidence>
<keyword evidence="5" id="KW-0249">Electron transport</keyword>
<dbReference type="SUPFAM" id="SSF54862">
    <property type="entry name" value="4Fe-4S ferredoxins"/>
    <property type="match status" value="1"/>
</dbReference>
<feature type="domain" description="4Fe-4S ferredoxin-type" evidence="6">
    <location>
        <begin position="549"/>
        <end position="577"/>
    </location>
</feature>
<dbReference type="CDD" id="cd07034">
    <property type="entry name" value="TPP_PYR_PFOR_IOR-alpha_like"/>
    <property type="match status" value="1"/>
</dbReference>
<feature type="domain" description="4Fe-4S ferredoxin-type" evidence="6">
    <location>
        <begin position="579"/>
        <end position="608"/>
    </location>
</feature>